<protein>
    <submittedName>
        <fullName evidence="14">Replication-associated protein</fullName>
    </submittedName>
</protein>
<dbReference type="Gene3D" id="3.40.1310.20">
    <property type="match status" value="1"/>
</dbReference>
<dbReference type="PROSITE" id="PS52020">
    <property type="entry name" value="CRESS_DNA_REP"/>
    <property type="match status" value="1"/>
</dbReference>
<keyword evidence="2" id="KW-1048">Host nucleus</keyword>
<dbReference type="GO" id="GO:0046872">
    <property type="term" value="F:metal ion binding"/>
    <property type="evidence" value="ECO:0007669"/>
    <property type="project" value="UniProtKB-KW"/>
</dbReference>
<keyword evidence="6" id="KW-0540">Nuclease</keyword>
<dbReference type="GO" id="GO:0006260">
    <property type="term" value="P:DNA replication"/>
    <property type="evidence" value="ECO:0007669"/>
    <property type="project" value="UniProtKB-KW"/>
</dbReference>
<evidence type="ECO:0000259" key="13">
    <source>
        <dbReference type="PROSITE" id="PS52020"/>
    </source>
</evidence>
<keyword evidence="7" id="KW-0479">Metal-binding</keyword>
<evidence type="ECO:0000256" key="7">
    <source>
        <dbReference type="ARBA" id="ARBA00022723"/>
    </source>
</evidence>
<evidence type="ECO:0000256" key="1">
    <source>
        <dbReference type="ARBA" id="ARBA00004147"/>
    </source>
</evidence>
<evidence type="ECO:0000256" key="5">
    <source>
        <dbReference type="ARBA" id="ARBA00022705"/>
    </source>
</evidence>
<keyword evidence="12" id="KW-0238">DNA-binding</keyword>
<evidence type="ECO:0000256" key="10">
    <source>
        <dbReference type="ARBA" id="ARBA00022801"/>
    </source>
</evidence>
<name>A0A8A4XCM7_9VIRU</name>
<keyword evidence="9" id="KW-0255">Endonuclease</keyword>
<keyword evidence="11" id="KW-0190">Covalent protein-DNA linkage</keyword>
<evidence type="ECO:0000256" key="6">
    <source>
        <dbReference type="ARBA" id="ARBA00022722"/>
    </source>
</evidence>
<dbReference type="GO" id="GO:0004519">
    <property type="term" value="F:endonuclease activity"/>
    <property type="evidence" value="ECO:0007669"/>
    <property type="project" value="UniProtKB-KW"/>
</dbReference>
<dbReference type="GO" id="GO:0016787">
    <property type="term" value="F:hydrolase activity"/>
    <property type="evidence" value="ECO:0007669"/>
    <property type="project" value="UniProtKB-KW"/>
</dbReference>
<dbReference type="SUPFAM" id="SSF55464">
    <property type="entry name" value="Origin of replication-binding domain, RBD-like"/>
    <property type="match status" value="1"/>
</dbReference>
<keyword evidence="4" id="KW-0548">Nucleotidyltransferase</keyword>
<keyword evidence="5" id="KW-0235">DNA replication</keyword>
<sequence length="315" mass="36401">MEQPRVEQTLVNQRVAWCFTINNPTITKEQFVDEISERCKYLIVANEVGESGTPHFQGYLELKKKLRFAQVKTLFLPLVPHLEGRRGTSQEASDYCKKDGDFLEYGQMSVTRQGKRSDLDDQADMLIEGKDMRDVALASPATYVRNYRGLKALQDLIAPKPRVFKPEFQLHLYYGRTGTGKTYKAFMDNPDIFRKPVGDGLWFDGLEIHHKVVLIDECVGQYKLADLLQVTDVYACKVQTKGGHAHLDADLMIFTTNIHPATWYKGPNGIPYEGREENGRALMRRFTKILYFVTRDDVREIPDKTHFWENYSEYQ</sequence>
<evidence type="ECO:0000256" key="11">
    <source>
        <dbReference type="ARBA" id="ARBA00023124"/>
    </source>
</evidence>
<keyword evidence="10" id="KW-0378">Hydrolase</keyword>
<evidence type="ECO:0000256" key="8">
    <source>
        <dbReference type="ARBA" id="ARBA00022741"/>
    </source>
</evidence>
<evidence type="ECO:0000256" key="9">
    <source>
        <dbReference type="ARBA" id="ARBA00022759"/>
    </source>
</evidence>
<dbReference type="GO" id="GO:0003677">
    <property type="term" value="F:DNA binding"/>
    <property type="evidence" value="ECO:0007669"/>
    <property type="project" value="UniProtKB-KW"/>
</dbReference>
<keyword evidence="8" id="KW-0547">Nucleotide-binding</keyword>
<accession>A0A8A4XCM7</accession>
<proteinExistence type="predicted"/>
<dbReference type="GO" id="GO:0042025">
    <property type="term" value="C:host cell nucleus"/>
    <property type="evidence" value="ECO:0007669"/>
    <property type="project" value="UniProtKB-SubCell"/>
</dbReference>
<dbReference type="EMBL" id="MW182860">
    <property type="protein sequence ID" value="QTE03538.1"/>
    <property type="molecule type" value="Genomic_DNA"/>
</dbReference>
<reference evidence="14" key="1">
    <citation type="submission" date="2020-10" db="EMBL/GenBank/DDBJ databases">
        <title>CRESS DNA virus dark matter in the feces of wild birds.</title>
        <authorList>
            <person name="Yang S."/>
            <person name="Zhang W."/>
        </authorList>
    </citation>
    <scope>NUCLEOTIDE SEQUENCE</scope>
    <source>
        <strain evidence="14">Fmg67cir25</strain>
    </source>
</reference>
<dbReference type="InterPro" id="IPR049912">
    <property type="entry name" value="CRESS_DNA_REP"/>
</dbReference>
<organism evidence="14">
    <name type="scientific">Phoenicopteridae CRESS-DNA-virus sp</name>
    <dbReference type="NCBI Taxonomy" id="2815051"/>
    <lineage>
        <taxon>Viruses</taxon>
        <taxon>Monodnaviria</taxon>
        <taxon>Shotokuvirae</taxon>
        <taxon>Cressdnaviricota</taxon>
    </lineage>
</organism>
<feature type="domain" description="CRESS-DNA virus Rep endonuclease" evidence="13">
    <location>
        <begin position="11"/>
        <end position="108"/>
    </location>
</feature>
<dbReference type="GO" id="GO:0000166">
    <property type="term" value="F:nucleotide binding"/>
    <property type="evidence" value="ECO:0007669"/>
    <property type="project" value="UniProtKB-KW"/>
</dbReference>
<evidence type="ECO:0000313" key="14">
    <source>
        <dbReference type="EMBL" id="QTE03538.1"/>
    </source>
</evidence>
<dbReference type="GO" id="GO:0016779">
    <property type="term" value="F:nucleotidyltransferase activity"/>
    <property type="evidence" value="ECO:0007669"/>
    <property type="project" value="UniProtKB-KW"/>
</dbReference>
<evidence type="ECO:0000256" key="2">
    <source>
        <dbReference type="ARBA" id="ARBA00022562"/>
    </source>
</evidence>
<comment type="subcellular location">
    <subcellularLocation>
        <location evidence="1">Host nucleus</location>
    </subcellularLocation>
</comment>
<evidence type="ECO:0000256" key="12">
    <source>
        <dbReference type="ARBA" id="ARBA00023125"/>
    </source>
</evidence>
<evidence type="ECO:0000256" key="4">
    <source>
        <dbReference type="ARBA" id="ARBA00022695"/>
    </source>
</evidence>
<evidence type="ECO:0000256" key="3">
    <source>
        <dbReference type="ARBA" id="ARBA00022679"/>
    </source>
</evidence>
<keyword evidence="3" id="KW-0808">Transferase</keyword>
<dbReference type="Pfam" id="PF02407">
    <property type="entry name" value="Viral_Rep"/>
    <property type="match status" value="1"/>
</dbReference>